<reference evidence="1" key="1">
    <citation type="journal article" date="2014" name="PLoS ONE">
        <title>Transcriptome-Based Identification of ABC Transporters in the Western Tarnished Plant Bug Lygus hesperus.</title>
        <authorList>
            <person name="Hull J.J."/>
            <person name="Chaney K."/>
            <person name="Geib S.M."/>
            <person name="Fabrick J.A."/>
            <person name="Brent C.S."/>
            <person name="Walsh D."/>
            <person name="Lavine L.C."/>
        </authorList>
    </citation>
    <scope>NUCLEOTIDE SEQUENCE</scope>
</reference>
<protein>
    <submittedName>
        <fullName evidence="1">Uncharacterized protein</fullName>
    </submittedName>
</protein>
<name>A0A0A9YTU0_LYGHE</name>
<evidence type="ECO:0000313" key="1">
    <source>
        <dbReference type="EMBL" id="JAG34503.1"/>
    </source>
</evidence>
<organism evidence="1">
    <name type="scientific">Lygus hesperus</name>
    <name type="common">Western plant bug</name>
    <dbReference type="NCBI Taxonomy" id="30085"/>
    <lineage>
        <taxon>Eukaryota</taxon>
        <taxon>Metazoa</taxon>
        <taxon>Ecdysozoa</taxon>
        <taxon>Arthropoda</taxon>
        <taxon>Hexapoda</taxon>
        <taxon>Insecta</taxon>
        <taxon>Pterygota</taxon>
        <taxon>Neoptera</taxon>
        <taxon>Paraneoptera</taxon>
        <taxon>Hemiptera</taxon>
        <taxon>Heteroptera</taxon>
        <taxon>Panheteroptera</taxon>
        <taxon>Cimicomorpha</taxon>
        <taxon>Miridae</taxon>
        <taxon>Mirini</taxon>
        <taxon>Lygus</taxon>
    </lineage>
</organism>
<proteinExistence type="predicted"/>
<dbReference type="EMBL" id="GBHO01009101">
    <property type="protein sequence ID" value="JAG34503.1"/>
    <property type="molecule type" value="Transcribed_RNA"/>
</dbReference>
<accession>A0A0A9YTU0</accession>
<sequence>MQVDNDDNERNHDYLYKCISCDDEDVDVDDQKADNRCAKKFYKQDSSSGNISKHRQTMTYNSSLGIKNSACLEQHFFRPDMHRAMCDAVTALYKLMPLVL</sequence>
<reference evidence="1" key="2">
    <citation type="submission" date="2014-07" db="EMBL/GenBank/DDBJ databases">
        <authorList>
            <person name="Hull J."/>
        </authorList>
    </citation>
    <scope>NUCLEOTIDE SEQUENCE</scope>
</reference>
<gene>
    <name evidence="1" type="ORF">CM83_9574</name>
</gene>
<dbReference type="AlphaFoldDB" id="A0A0A9YTU0"/>